<organism evidence="4 5">
    <name type="scientific">Rotaria sordida</name>
    <dbReference type="NCBI Taxonomy" id="392033"/>
    <lineage>
        <taxon>Eukaryota</taxon>
        <taxon>Metazoa</taxon>
        <taxon>Spiralia</taxon>
        <taxon>Gnathifera</taxon>
        <taxon>Rotifera</taxon>
        <taxon>Eurotatoria</taxon>
        <taxon>Bdelloidea</taxon>
        <taxon>Philodinida</taxon>
        <taxon>Philodinidae</taxon>
        <taxon>Rotaria</taxon>
    </lineage>
</organism>
<name>A0A816BSE8_9BILA</name>
<keyword evidence="2" id="KW-1133">Transmembrane helix</keyword>
<gene>
    <name evidence="4" type="ORF">JXQ802_LOCUS49425</name>
    <name evidence="3" type="ORF">PYM288_LOCUS33325</name>
</gene>
<evidence type="ECO:0000313" key="4">
    <source>
        <dbReference type="EMBL" id="CAF1611354.1"/>
    </source>
</evidence>
<evidence type="ECO:0000256" key="1">
    <source>
        <dbReference type="SAM" id="MobiDB-lite"/>
    </source>
</evidence>
<dbReference type="Proteomes" id="UP000663854">
    <property type="component" value="Unassembled WGS sequence"/>
</dbReference>
<keyword evidence="2" id="KW-0812">Transmembrane</keyword>
<evidence type="ECO:0000256" key="2">
    <source>
        <dbReference type="SAM" id="Phobius"/>
    </source>
</evidence>
<comment type="caution">
    <text evidence="4">The sequence shown here is derived from an EMBL/GenBank/DDBJ whole genome shotgun (WGS) entry which is preliminary data.</text>
</comment>
<evidence type="ECO:0000313" key="5">
    <source>
        <dbReference type="Proteomes" id="UP000663870"/>
    </source>
</evidence>
<reference evidence="4" key="1">
    <citation type="submission" date="2021-02" db="EMBL/GenBank/DDBJ databases">
        <authorList>
            <person name="Nowell W R."/>
        </authorList>
    </citation>
    <scope>NUCLEOTIDE SEQUENCE</scope>
</reference>
<keyword evidence="5" id="KW-1185">Reference proteome</keyword>
<feature type="region of interest" description="Disordered" evidence="1">
    <location>
        <begin position="1"/>
        <end position="41"/>
    </location>
</feature>
<dbReference type="EMBL" id="CAJNOL010005891">
    <property type="protein sequence ID" value="CAF1611354.1"/>
    <property type="molecule type" value="Genomic_DNA"/>
</dbReference>
<dbReference type="EMBL" id="CAJNOH010004460">
    <property type="protein sequence ID" value="CAF1370351.1"/>
    <property type="molecule type" value="Genomic_DNA"/>
</dbReference>
<proteinExistence type="predicted"/>
<dbReference type="Proteomes" id="UP000663870">
    <property type="component" value="Unassembled WGS sequence"/>
</dbReference>
<feature type="transmembrane region" description="Helical" evidence="2">
    <location>
        <begin position="47"/>
        <end position="67"/>
    </location>
</feature>
<feature type="compositionally biased region" description="Gly residues" evidence="1">
    <location>
        <begin position="12"/>
        <end position="41"/>
    </location>
</feature>
<keyword evidence="2" id="KW-0472">Membrane</keyword>
<dbReference type="AlphaFoldDB" id="A0A816BSE8"/>
<protein>
    <submittedName>
        <fullName evidence="4">Uncharacterized protein</fullName>
    </submittedName>
</protein>
<sequence length="114" mass="11922">MNYTSNNNSFPPGGGMGRPGGGMGPPGGGMGPPGGGMGLPGGGMGPLPGFGLVLASFYIHCLSSRLFRQEFFNVIHIIRNRRIGVVTQILGFEATQTRTQTQLIRLQGGKFTKA</sequence>
<feature type="compositionally biased region" description="Polar residues" evidence="1">
    <location>
        <begin position="1"/>
        <end position="10"/>
    </location>
</feature>
<evidence type="ECO:0000313" key="3">
    <source>
        <dbReference type="EMBL" id="CAF1370351.1"/>
    </source>
</evidence>
<accession>A0A816BSE8</accession>